<gene>
    <name evidence="1" type="ORF">Pla22_33850</name>
</gene>
<proteinExistence type="predicted"/>
<keyword evidence="2" id="KW-1185">Reference proteome</keyword>
<comment type="caution">
    <text evidence="1">The sequence shown here is derived from an EMBL/GenBank/DDBJ whole genome shotgun (WGS) entry which is preliminary data.</text>
</comment>
<accession>A0A5C5WLJ0</accession>
<evidence type="ECO:0000313" key="1">
    <source>
        <dbReference type="EMBL" id="TWT50642.1"/>
    </source>
</evidence>
<dbReference type="AlphaFoldDB" id="A0A5C5WLJ0"/>
<reference evidence="1 2" key="1">
    <citation type="submission" date="2019-02" db="EMBL/GenBank/DDBJ databases">
        <title>Deep-cultivation of Planctomycetes and their phenomic and genomic characterization uncovers novel biology.</title>
        <authorList>
            <person name="Wiegand S."/>
            <person name="Jogler M."/>
            <person name="Boedeker C."/>
            <person name="Pinto D."/>
            <person name="Vollmers J."/>
            <person name="Rivas-Marin E."/>
            <person name="Kohn T."/>
            <person name="Peeters S.H."/>
            <person name="Heuer A."/>
            <person name="Rast P."/>
            <person name="Oberbeckmann S."/>
            <person name="Bunk B."/>
            <person name="Jeske O."/>
            <person name="Meyerdierks A."/>
            <person name="Storesund J.E."/>
            <person name="Kallscheuer N."/>
            <person name="Luecker S."/>
            <person name="Lage O.M."/>
            <person name="Pohl T."/>
            <person name="Merkel B.J."/>
            <person name="Hornburger P."/>
            <person name="Mueller R.-W."/>
            <person name="Bruemmer F."/>
            <person name="Labrenz M."/>
            <person name="Spormann A.M."/>
            <person name="Op Den Camp H."/>
            <person name="Overmann J."/>
            <person name="Amann R."/>
            <person name="Jetten M.S.M."/>
            <person name="Mascher T."/>
            <person name="Medema M.H."/>
            <person name="Devos D.P."/>
            <person name="Kaster A.-K."/>
            <person name="Ovreas L."/>
            <person name="Rohde M."/>
            <person name="Galperin M.Y."/>
            <person name="Jogler C."/>
        </authorList>
    </citation>
    <scope>NUCLEOTIDE SEQUENCE [LARGE SCALE GENOMIC DNA]</scope>
    <source>
        <strain evidence="1 2">Pla22</strain>
    </source>
</reference>
<dbReference type="Proteomes" id="UP000316598">
    <property type="component" value="Unassembled WGS sequence"/>
</dbReference>
<organism evidence="1 2">
    <name type="scientific">Rubripirellula amarantea</name>
    <dbReference type="NCBI Taxonomy" id="2527999"/>
    <lineage>
        <taxon>Bacteria</taxon>
        <taxon>Pseudomonadati</taxon>
        <taxon>Planctomycetota</taxon>
        <taxon>Planctomycetia</taxon>
        <taxon>Pirellulales</taxon>
        <taxon>Pirellulaceae</taxon>
        <taxon>Rubripirellula</taxon>
    </lineage>
</organism>
<evidence type="ECO:0000313" key="2">
    <source>
        <dbReference type="Proteomes" id="UP000316598"/>
    </source>
</evidence>
<name>A0A5C5WLJ0_9BACT</name>
<sequence length="89" mass="10286">MGQVEYQTYPEFIMIREIKIQVEHKGFRTTDELCDVLFRCCLQHVVGSRPDRYEPRVLKTAAKEVQADAIAKTRLHVRTGAGLTPIKFH</sequence>
<protein>
    <submittedName>
        <fullName evidence="1">Uncharacterized protein</fullName>
    </submittedName>
</protein>
<dbReference type="EMBL" id="SJPI01000002">
    <property type="protein sequence ID" value="TWT50642.1"/>
    <property type="molecule type" value="Genomic_DNA"/>
</dbReference>